<reference evidence="1 2" key="1">
    <citation type="submission" date="2019-08" db="EMBL/GenBank/DDBJ databases">
        <title>Ulvibacter marinistellae sp. nov., isolated from a starfish, Patiria pectinifera.</title>
        <authorList>
            <person name="Kawano K."/>
            <person name="Ushijima N."/>
            <person name="Kihara M."/>
            <person name="Itoh H."/>
        </authorList>
    </citation>
    <scope>NUCLEOTIDE SEQUENCE [LARGE SCALE GENOMIC DNA]</scope>
    <source>
        <strain evidence="1 2">KK4</strain>
    </source>
</reference>
<dbReference type="PROSITE" id="PS51257">
    <property type="entry name" value="PROKAR_LIPOPROTEIN"/>
    <property type="match status" value="1"/>
</dbReference>
<sequence length="118" mass="12881">MKKIILILTVVTLFTSCKTVSLHSGGYNQLNQTQTILSGSNFNVLGSFTGVATDKIKTYNIRDKEGIISRAKSNLLDNAKAAGIDLIGSRTLVNVTYDIIQTEKRITATISAEIIEFK</sequence>
<dbReference type="AlphaFoldDB" id="A0A5J4FZE9"/>
<dbReference type="RefSeq" id="WP_151893470.1">
    <property type="nucleotide sequence ID" value="NZ_BKCF01000001.1"/>
</dbReference>
<name>A0A5J4FZE9_9FLAO</name>
<dbReference type="OrthoDB" id="1450304at2"/>
<accession>A0A5J4FZE9</accession>
<keyword evidence="2" id="KW-1185">Reference proteome</keyword>
<comment type="caution">
    <text evidence="1">The sequence shown here is derived from an EMBL/GenBank/DDBJ whole genome shotgun (WGS) entry which is preliminary data.</text>
</comment>
<protein>
    <submittedName>
        <fullName evidence="1">Uncharacterized protein</fullName>
    </submittedName>
</protein>
<dbReference type="EMBL" id="BKCF01000001">
    <property type="protein sequence ID" value="GEQ85559.1"/>
    <property type="molecule type" value="Genomic_DNA"/>
</dbReference>
<dbReference type="Pfam" id="PF20205">
    <property type="entry name" value="DUF6567"/>
    <property type="match status" value="1"/>
</dbReference>
<dbReference type="InterPro" id="IPR046697">
    <property type="entry name" value="DUF6567"/>
</dbReference>
<organism evidence="1 2">
    <name type="scientific">Patiriisocius marinistellae</name>
    <dbReference type="NCBI Taxonomy" id="2494560"/>
    <lineage>
        <taxon>Bacteria</taxon>
        <taxon>Pseudomonadati</taxon>
        <taxon>Bacteroidota</taxon>
        <taxon>Flavobacteriia</taxon>
        <taxon>Flavobacteriales</taxon>
        <taxon>Flavobacteriaceae</taxon>
        <taxon>Patiriisocius</taxon>
    </lineage>
</organism>
<gene>
    <name evidence="1" type="ORF">ULMS_10670</name>
</gene>
<proteinExistence type="predicted"/>
<evidence type="ECO:0000313" key="2">
    <source>
        <dbReference type="Proteomes" id="UP000326994"/>
    </source>
</evidence>
<evidence type="ECO:0000313" key="1">
    <source>
        <dbReference type="EMBL" id="GEQ85559.1"/>
    </source>
</evidence>
<dbReference type="Proteomes" id="UP000326994">
    <property type="component" value="Unassembled WGS sequence"/>
</dbReference>